<feature type="transmembrane region" description="Helical" evidence="1">
    <location>
        <begin position="90"/>
        <end position="106"/>
    </location>
</feature>
<protein>
    <recommendedName>
        <fullName evidence="4">DUF2238 domain-containing protein</fullName>
    </recommendedName>
</protein>
<feature type="transmembrane region" description="Helical" evidence="1">
    <location>
        <begin position="158"/>
        <end position="176"/>
    </location>
</feature>
<dbReference type="OrthoDB" id="2942551at2"/>
<proteinExistence type="predicted"/>
<dbReference type="AlphaFoldDB" id="A0A7G6E5X5"/>
<keyword evidence="1" id="KW-0812">Transmembrane</keyword>
<feature type="transmembrane region" description="Helical" evidence="1">
    <location>
        <begin position="60"/>
        <end position="78"/>
    </location>
</feature>
<reference evidence="2 3" key="1">
    <citation type="journal article" date="2019" name="Front. Microbiol.">
        <title>Thermoanaerosceptrum fracticalcis gen. nov. sp. nov., a Novel Fumarate-Fermenting Microorganism From a Deep Fractured Carbonate Aquifer of the US Great Basin.</title>
        <authorList>
            <person name="Hamilton-Brehm S.D."/>
            <person name="Stewart L.E."/>
            <person name="Zavarin M."/>
            <person name="Caldwell M."/>
            <person name="Lawson P.A."/>
            <person name="Onstott T.C."/>
            <person name="Grzymski J."/>
            <person name="Neveux I."/>
            <person name="Lollar B.S."/>
            <person name="Russell C.E."/>
            <person name="Moser D.P."/>
        </authorList>
    </citation>
    <scope>NUCLEOTIDE SEQUENCE [LARGE SCALE GENOMIC DNA]</scope>
    <source>
        <strain evidence="2 3">DRI-13</strain>
    </source>
</reference>
<dbReference type="Pfam" id="PF09997">
    <property type="entry name" value="DUF2238"/>
    <property type="match status" value="1"/>
</dbReference>
<evidence type="ECO:0000256" key="1">
    <source>
        <dbReference type="SAM" id="Phobius"/>
    </source>
</evidence>
<keyword evidence="3" id="KW-1185">Reference proteome</keyword>
<name>A0A7G6E5X5_THEFR</name>
<accession>A0A7G6E5X5</accession>
<feature type="transmembrane region" description="Helical" evidence="1">
    <location>
        <begin position="31"/>
        <end position="48"/>
    </location>
</feature>
<dbReference type="InterPro" id="IPR014509">
    <property type="entry name" value="YjdF-like"/>
</dbReference>
<evidence type="ECO:0000313" key="3">
    <source>
        <dbReference type="Proteomes" id="UP000515847"/>
    </source>
</evidence>
<evidence type="ECO:0000313" key="2">
    <source>
        <dbReference type="EMBL" id="QNB47479.1"/>
    </source>
</evidence>
<keyword evidence="1" id="KW-1133">Transmembrane helix</keyword>
<keyword evidence="1" id="KW-0472">Membrane</keyword>
<feature type="transmembrane region" description="Helical" evidence="1">
    <location>
        <begin position="7"/>
        <end position="25"/>
    </location>
</feature>
<organism evidence="2 3">
    <name type="scientific">Thermanaerosceptrum fracticalcis</name>
    <dbReference type="NCBI Taxonomy" id="1712410"/>
    <lineage>
        <taxon>Bacteria</taxon>
        <taxon>Bacillati</taxon>
        <taxon>Bacillota</taxon>
        <taxon>Clostridia</taxon>
        <taxon>Eubacteriales</taxon>
        <taxon>Peptococcaceae</taxon>
        <taxon>Thermanaerosceptrum</taxon>
    </lineage>
</organism>
<evidence type="ECO:0008006" key="4">
    <source>
        <dbReference type="Google" id="ProtNLM"/>
    </source>
</evidence>
<dbReference type="Proteomes" id="UP000515847">
    <property type="component" value="Chromosome"/>
</dbReference>
<dbReference type="KEGG" id="tfr:BR63_15020"/>
<dbReference type="RefSeq" id="WP_051966157.1">
    <property type="nucleotide sequence ID" value="NZ_CP045798.1"/>
</dbReference>
<gene>
    <name evidence="2" type="ORF">BR63_15020</name>
</gene>
<dbReference type="EMBL" id="CP045798">
    <property type="protein sequence ID" value="QNB47479.1"/>
    <property type="molecule type" value="Genomic_DNA"/>
</dbReference>
<feature type="transmembrane region" description="Helical" evidence="1">
    <location>
        <begin position="118"/>
        <end position="138"/>
    </location>
</feature>
<sequence>MIKKTLFINTVFLAVQTLIITGLVLRKQTHYAVDTAVVLAAYLAFIYFEKKKQIHIENHLRVLVLLSLIGHNLIGEYFGAYKGQYFDKALHMFGAFSFALFAYSFLNKTIYLPVTSSLQVVIFITLLGIGLGTLFEILEFALDKMFQVQKQNGLTDTNFDLISDTLGALLAGFYGAHRQIKIK</sequence>